<feature type="transmembrane region" description="Helical" evidence="8">
    <location>
        <begin position="147"/>
        <end position="164"/>
    </location>
</feature>
<dbReference type="Pfam" id="PF03845">
    <property type="entry name" value="Spore_permease"/>
    <property type="match status" value="1"/>
</dbReference>
<sequence>MQQQKFIGRFGVFSTIVVSVMGVGIFSYPRELADAIGNDGWLITIISGIITFGLLYIIYKCVKLNKFDTFTNILENNFGKFIGKLIAIVFVINNIIFISIGMRIFDEVLKMFLLEKTPTEFIIICMILVGTYLIRGKIGNLIRFNQVVFWIMTIPLFIIMLFSLKNADFTNVLPILQNKPIEYLKAIPVSLIAFTGINIAYLIIPYIKNDDNTSRILVKSIGFVSIFYIVVTVFSLFVFSLEQTKVLLWPTISMIKSIDMPGAFVERWEGIVMSFWIMFYFTTFVNAYYFSAEIIKDVFNIGSINLAPIIISPLIYVVTLIPENIAEVYYVKSKIMPIFSLITVVIIPLTLFGFSKVKMKGVK</sequence>
<feature type="transmembrane region" description="Helical" evidence="8">
    <location>
        <begin position="40"/>
        <end position="59"/>
    </location>
</feature>
<dbReference type="EMBL" id="LTBA01000008">
    <property type="protein sequence ID" value="KYH34940.1"/>
    <property type="molecule type" value="Genomic_DNA"/>
</dbReference>
<dbReference type="NCBIfam" id="TIGR00912">
    <property type="entry name" value="2A0309"/>
    <property type="match status" value="1"/>
</dbReference>
<dbReference type="PANTHER" id="PTHR34975">
    <property type="entry name" value="SPORE GERMINATION PROTEIN A2"/>
    <property type="match status" value="1"/>
</dbReference>
<feature type="transmembrane region" description="Helical" evidence="8">
    <location>
        <begin position="270"/>
        <end position="290"/>
    </location>
</feature>
<dbReference type="AlphaFoldDB" id="A0A151B566"/>
<proteinExistence type="inferred from homology"/>
<keyword evidence="4" id="KW-0309">Germination</keyword>
<dbReference type="PATRIC" id="fig|1121338.3.peg.1138"/>
<gene>
    <name evidence="9" type="primary">yndE_2</name>
    <name evidence="9" type="ORF">CLTEP_11040</name>
</gene>
<name>A0A151B566_9CLOT</name>
<evidence type="ECO:0000256" key="3">
    <source>
        <dbReference type="ARBA" id="ARBA00022448"/>
    </source>
</evidence>
<evidence type="ECO:0000256" key="1">
    <source>
        <dbReference type="ARBA" id="ARBA00004141"/>
    </source>
</evidence>
<dbReference type="GO" id="GO:0016020">
    <property type="term" value="C:membrane"/>
    <property type="evidence" value="ECO:0007669"/>
    <property type="project" value="UniProtKB-SubCell"/>
</dbReference>
<accession>A0A151B566</accession>
<feature type="transmembrane region" description="Helical" evidence="8">
    <location>
        <begin position="334"/>
        <end position="354"/>
    </location>
</feature>
<feature type="transmembrane region" description="Helical" evidence="8">
    <location>
        <begin position="7"/>
        <end position="28"/>
    </location>
</feature>
<dbReference type="GO" id="GO:0009847">
    <property type="term" value="P:spore germination"/>
    <property type="evidence" value="ECO:0007669"/>
    <property type="project" value="InterPro"/>
</dbReference>
<feature type="transmembrane region" description="Helical" evidence="8">
    <location>
        <begin position="117"/>
        <end position="135"/>
    </location>
</feature>
<evidence type="ECO:0000256" key="5">
    <source>
        <dbReference type="ARBA" id="ARBA00022692"/>
    </source>
</evidence>
<evidence type="ECO:0000256" key="7">
    <source>
        <dbReference type="ARBA" id="ARBA00023136"/>
    </source>
</evidence>
<evidence type="ECO:0000256" key="2">
    <source>
        <dbReference type="ARBA" id="ARBA00007998"/>
    </source>
</evidence>
<feature type="transmembrane region" description="Helical" evidence="8">
    <location>
        <begin position="216"/>
        <end position="239"/>
    </location>
</feature>
<reference evidence="9 10" key="1">
    <citation type="submission" date="2016-02" db="EMBL/GenBank/DDBJ databases">
        <title>Genome sequence of Clostridium tepidiprofundi DSM 19306.</title>
        <authorList>
            <person name="Poehlein A."/>
            <person name="Daniel R."/>
        </authorList>
    </citation>
    <scope>NUCLEOTIDE SEQUENCE [LARGE SCALE GENOMIC DNA]</scope>
    <source>
        <strain evidence="9 10">DSM 19306</strain>
    </source>
</reference>
<evidence type="ECO:0000256" key="6">
    <source>
        <dbReference type="ARBA" id="ARBA00022989"/>
    </source>
</evidence>
<evidence type="ECO:0000256" key="4">
    <source>
        <dbReference type="ARBA" id="ARBA00022544"/>
    </source>
</evidence>
<organism evidence="9 10">
    <name type="scientific">Clostridium tepidiprofundi DSM 19306</name>
    <dbReference type="NCBI Taxonomy" id="1121338"/>
    <lineage>
        <taxon>Bacteria</taxon>
        <taxon>Bacillati</taxon>
        <taxon>Bacillota</taxon>
        <taxon>Clostridia</taxon>
        <taxon>Eubacteriales</taxon>
        <taxon>Clostridiaceae</taxon>
        <taxon>Clostridium</taxon>
    </lineage>
</organism>
<dbReference type="Gene3D" id="1.20.1740.10">
    <property type="entry name" value="Amino acid/polyamine transporter I"/>
    <property type="match status" value="1"/>
</dbReference>
<comment type="subcellular location">
    <subcellularLocation>
        <location evidence="1">Membrane</location>
        <topology evidence="1">Multi-pass membrane protein</topology>
    </subcellularLocation>
</comment>
<keyword evidence="5 8" id="KW-0812">Transmembrane</keyword>
<feature type="transmembrane region" description="Helical" evidence="8">
    <location>
        <begin position="302"/>
        <end position="322"/>
    </location>
</feature>
<protein>
    <submittedName>
        <fullName evidence="9">Spore germination protein YndE</fullName>
    </submittedName>
</protein>
<feature type="transmembrane region" description="Helical" evidence="8">
    <location>
        <begin position="85"/>
        <end position="105"/>
    </location>
</feature>
<evidence type="ECO:0000313" key="9">
    <source>
        <dbReference type="EMBL" id="KYH34940.1"/>
    </source>
</evidence>
<dbReference type="Proteomes" id="UP000075531">
    <property type="component" value="Unassembled WGS sequence"/>
</dbReference>
<dbReference type="PANTHER" id="PTHR34975:SF2">
    <property type="entry name" value="SPORE GERMINATION PROTEIN A2"/>
    <property type="match status" value="1"/>
</dbReference>
<keyword evidence="7 8" id="KW-0472">Membrane</keyword>
<feature type="transmembrane region" description="Helical" evidence="8">
    <location>
        <begin position="184"/>
        <end position="204"/>
    </location>
</feature>
<dbReference type="OrthoDB" id="2716906at2"/>
<evidence type="ECO:0000313" key="10">
    <source>
        <dbReference type="Proteomes" id="UP000075531"/>
    </source>
</evidence>
<keyword evidence="3" id="KW-0813">Transport</keyword>
<comment type="similarity">
    <text evidence="2">Belongs to the amino acid-polyamine-organocation (APC) superfamily. Spore germination protein (SGP) (TC 2.A.3.9) family.</text>
</comment>
<keyword evidence="10" id="KW-1185">Reference proteome</keyword>
<dbReference type="InterPro" id="IPR004761">
    <property type="entry name" value="Spore_GerAB"/>
</dbReference>
<comment type="caution">
    <text evidence="9">The sequence shown here is derived from an EMBL/GenBank/DDBJ whole genome shotgun (WGS) entry which is preliminary data.</text>
</comment>
<keyword evidence="6 8" id="KW-1133">Transmembrane helix</keyword>
<dbReference type="RefSeq" id="WP_066823871.1">
    <property type="nucleotide sequence ID" value="NZ_LTBA01000008.1"/>
</dbReference>
<evidence type="ECO:0000256" key="8">
    <source>
        <dbReference type="SAM" id="Phobius"/>
    </source>
</evidence>
<dbReference type="STRING" id="1121338.CLTEP_11040"/>